<sequence>MHLLIAYFGAILGSFLFCMFSHRNSFDWLLKSRSTCDHCHHTLGIYDLWPVISYITNQGKCRYCRFPISIHYFYTELFAGILFLILFDLNHPLFSVSLFSIFFFMVCYDFAQRWVPDSLFLIFFILGLFYNQQYHVISYSDLLILLLILIALFSFFHQFIGGADIKFIFISCLFLPITSFPLFIFLAASSGLLYAFLNKMQIIPFIPFLILSFIILWQL</sequence>
<dbReference type="PANTHER" id="PTHR30487">
    <property type="entry name" value="TYPE 4 PREPILIN-LIKE PROTEINS LEADER PEPTIDE-PROCESSING ENZYME"/>
    <property type="match status" value="1"/>
</dbReference>
<dbReference type="Pfam" id="PF01478">
    <property type="entry name" value="Peptidase_A24"/>
    <property type="match status" value="1"/>
</dbReference>
<feature type="domain" description="Prepilin peptidase A24 N-terminal" evidence="9">
    <location>
        <begin position="8"/>
        <end position="87"/>
    </location>
</feature>
<dbReference type="Pfam" id="PF06750">
    <property type="entry name" value="A24_N_bact"/>
    <property type="match status" value="1"/>
</dbReference>
<comment type="caution">
    <text evidence="10">The sequence shown here is derived from an EMBL/GenBank/DDBJ whole genome shotgun (WGS) entry which is preliminary data.</text>
</comment>
<keyword evidence="6 7" id="KW-0472">Membrane</keyword>
<dbReference type="Proteomes" id="UP001229251">
    <property type="component" value="Unassembled WGS sequence"/>
</dbReference>
<evidence type="ECO:0000313" key="10">
    <source>
        <dbReference type="EMBL" id="MDK7187416.1"/>
    </source>
</evidence>
<feature type="transmembrane region" description="Helical" evidence="7">
    <location>
        <begin position="70"/>
        <end position="87"/>
    </location>
</feature>
<dbReference type="InterPro" id="IPR010627">
    <property type="entry name" value="Prepilin_pept_A24_N"/>
</dbReference>
<evidence type="ECO:0000256" key="2">
    <source>
        <dbReference type="ARBA" id="ARBA00005801"/>
    </source>
</evidence>
<dbReference type="EMBL" id="JASOOE010000008">
    <property type="protein sequence ID" value="MDK7187416.1"/>
    <property type="molecule type" value="Genomic_DNA"/>
</dbReference>
<feature type="transmembrane region" description="Helical" evidence="7">
    <location>
        <begin position="167"/>
        <end position="188"/>
    </location>
</feature>
<evidence type="ECO:0000256" key="4">
    <source>
        <dbReference type="ARBA" id="ARBA00022692"/>
    </source>
</evidence>
<evidence type="ECO:0000256" key="7">
    <source>
        <dbReference type="SAM" id="Phobius"/>
    </source>
</evidence>
<accession>A0AAJ1V3G5</accession>
<feature type="transmembrane region" description="Helical" evidence="7">
    <location>
        <begin position="118"/>
        <end position="136"/>
    </location>
</feature>
<gene>
    <name evidence="10" type="ORF">QP433_05430</name>
</gene>
<protein>
    <submittedName>
        <fullName evidence="10">Prepilin peptidase</fullName>
    </submittedName>
</protein>
<dbReference type="InterPro" id="IPR050882">
    <property type="entry name" value="Prepilin_peptidase/N-MTase"/>
</dbReference>
<evidence type="ECO:0000256" key="5">
    <source>
        <dbReference type="ARBA" id="ARBA00022989"/>
    </source>
</evidence>
<dbReference type="GO" id="GO:0004190">
    <property type="term" value="F:aspartic-type endopeptidase activity"/>
    <property type="evidence" value="ECO:0007669"/>
    <property type="project" value="InterPro"/>
</dbReference>
<proteinExistence type="inferred from homology"/>
<dbReference type="Gene3D" id="1.20.120.1220">
    <property type="match status" value="1"/>
</dbReference>
<feature type="transmembrane region" description="Helical" evidence="7">
    <location>
        <begin position="6"/>
        <end position="23"/>
    </location>
</feature>
<reference evidence="10" key="1">
    <citation type="submission" date="2023-05" db="EMBL/GenBank/DDBJ databases">
        <title>Cataloging the Phylogenetic Diversity of Human Bladder Bacteria.</title>
        <authorList>
            <person name="Du J."/>
        </authorList>
    </citation>
    <scope>NUCLEOTIDE SEQUENCE</scope>
    <source>
        <strain evidence="10">UMB1231</strain>
    </source>
</reference>
<organism evidence="10 11">
    <name type="scientific">Facklamia hominis</name>
    <dbReference type="NCBI Taxonomy" id="178214"/>
    <lineage>
        <taxon>Bacteria</taxon>
        <taxon>Bacillati</taxon>
        <taxon>Bacillota</taxon>
        <taxon>Bacilli</taxon>
        <taxon>Lactobacillales</taxon>
        <taxon>Aerococcaceae</taxon>
        <taxon>Facklamia</taxon>
    </lineage>
</organism>
<feature type="transmembrane region" description="Helical" evidence="7">
    <location>
        <begin position="142"/>
        <end position="160"/>
    </location>
</feature>
<feature type="domain" description="Prepilin type IV endopeptidase peptidase" evidence="8">
    <location>
        <begin position="98"/>
        <end position="195"/>
    </location>
</feature>
<dbReference type="RefSeq" id="WP_285065872.1">
    <property type="nucleotide sequence ID" value="NZ_JASOOE010000008.1"/>
</dbReference>
<evidence type="ECO:0000313" key="11">
    <source>
        <dbReference type="Proteomes" id="UP001229251"/>
    </source>
</evidence>
<keyword evidence="4 7" id="KW-0812">Transmembrane</keyword>
<comment type="similarity">
    <text evidence="2">Belongs to the peptidase A24 family.</text>
</comment>
<evidence type="ECO:0000256" key="1">
    <source>
        <dbReference type="ARBA" id="ARBA00004651"/>
    </source>
</evidence>
<evidence type="ECO:0000256" key="6">
    <source>
        <dbReference type="ARBA" id="ARBA00023136"/>
    </source>
</evidence>
<keyword evidence="3" id="KW-1003">Cell membrane</keyword>
<comment type="subcellular location">
    <subcellularLocation>
        <location evidence="1">Cell membrane</location>
        <topology evidence="1">Multi-pass membrane protein</topology>
    </subcellularLocation>
</comment>
<name>A0AAJ1V3G5_9LACT</name>
<feature type="transmembrane region" description="Helical" evidence="7">
    <location>
        <begin position="200"/>
        <end position="217"/>
    </location>
</feature>
<dbReference type="GO" id="GO:0005886">
    <property type="term" value="C:plasma membrane"/>
    <property type="evidence" value="ECO:0007669"/>
    <property type="project" value="UniProtKB-SubCell"/>
</dbReference>
<dbReference type="AlphaFoldDB" id="A0AAJ1V3G5"/>
<evidence type="ECO:0000256" key="3">
    <source>
        <dbReference type="ARBA" id="ARBA00022475"/>
    </source>
</evidence>
<dbReference type="GO" id="GO:0006465">
    <property type="term" value="P:signal peptide processing"/>
    <property type="evidence" value="ECO:0007669"/>
    <property type="project" value="TreeGrafter"/>
</dbReference>
<dbReference type="PANTHER" id="PTHR30487:SF0">
    <property type="entry name" value="PREPILIN LEADER PEPTIDASE_N-METHYLTRANSFERASE-RELATED"/>
    <property type="match status" value="1"/>
</dbReference>
<feature type="transmembrane region" description="Helical" evidence="7">
    <location>
        <begin position="93"/>
        <end position="111"/>
    </location>
</feature>
<keyword evidence="5 7" id="KW-1133">Transmembrane helix</keyword>
<dbReference type="InterPro" id="IPR000045">
    <property type="entry name" value="Prepilin_IV_endopep_pep"/>
</dbReference>
<evidence type="ECO:0000259" key="8">
    <source>
        <dbReference type="Pfam" id="PF01478"/>
    </source>
</evidence>
<evidence type="ECO:0000259" key="9">
    <source>
        <dbReference type="Pfam" id="PF06750"/>
    </source>
</evidence>